<dbReference type="OrthoDB" id="5954824at2759"/>
<feature type="compositionally biased region" description="Low complexity" evidence="6">
    <location>
        <begin position="149"/>
        <end position="163"/>
    </location>
</feature>
<feature type="compositionally biased region" description="Low complexity" evidence="6">
    <location>
        <begin position="507"/>
        <end position="526"/>
    </location>
</feature>
<keyword evidence="2 5" id="KW-0238">DNA-binding</keyword>
<feature type="compositionally biased region" description="Low complexity" evidence="6">
    <location>
        <begin position="233"/>
        <end position="247"/>
    </location>
</feature>
<evidence type="ECO:0000313" key="9">
    <source>
        <dbReference type="Proteomes" id="UP000183567"/>
    </source>
</evidence>
<keyword evidence="4 5" id="KW-0539">Nucleus</keyword>
<keyword evidence="9" id="KW-1185">Reference proteome</keyword>
<dbReference type="AlphaFoldDB" id="A0A1J8Q935"/>
<feature type="region of interest" description="Disordered" evidence="6">
    <location>
        <begin position="77"/>
        <end position="187"/>
    </location>
</feature>
<dbReference type="GO" id="GO:0005634">
    <property type="term" value="C:nucleus"/>
    <property type="evidence" value="ECO:0007669"/>
    <property type="project" value="UniProtKB-SubCell"/>
</dbReference>
<evidence type="ECO:0000256" key="1">
    <source>
        <dbReference type="ARBA" id="ARBA00023015"/>
    </source>
</evidence>
<dbReference type="STRING" id="180088.A0A1J8Q935"/>
<reference evidence="8 9" key="1">
    <citation type="submission" date="2016-03" db="EMBL/GenBank/DDBJ databases">
        <title>Comparative genomics of the ectomycorrhizal sister species Rhizopogon vinicolor and Rhizopogon vesiculosus (Basidiomycota: Boletales) reveals a divergence of the mating type B locus.</title>
        <authorList>
            <person name="Mujic A.B."/>
            <person name="Kuo A."/>
            <person name="Tritt A."/>
            <person name="Lipzen A."/>
            <person name="Chen C."/>
            <person name="Johnson J."/>
            <person name="Sharma A."/>
            <person name="Barry K."/>
            <person name="Grigoriev I.V."/>
            <person name="Spatafora J.W."/>
        </authorList>
    </citation>
    <scope>NUCLEOTIDE SEQUENCE [LARGE SCALE GENOMIC DNA]</scope>
    <source>
        <strain evidence="8 9">AM-OR11-056</strain>
    </source>
</reference>
<dbReference type="InterPro" id="IPR036388">
    <property type="entry name" value="WH-like_DNA-bd_sf"/>
</dbReference>
<gene>
    <name evidence="8" type="ORF">AZE42_09533</name>
</gene>
<name>A0A1J8Q935_9AGAM</name>
<feature type="region of interest" description="Disordered" evidence="6">
    <location>
        <begin position="225"/>
        <end position="256"/>
    </location>
</feature>
<feature type="compositionally biased region" description="Polar residues" evidence="6">
    <location>
        <begin position="28"/>
        <end position="43"/>
    </location>
</feature>
<feature type="compositionally biased region" description="Basic and acidic residues" evidence="6">
    <location>
        <begin position="435"/>
        <end position="449"/>
    </location>
</feature>
<comment type="caution">
    <text evidence="8">The sequence shown here is derived from an EMBL/GenBank/DDBJ whole genome shotgun (WGS) entry which is preliminary data.</text>
</comment>
<dbReference type="Gene3D" id="1.10.10.10">
    <property type="entry name" value="Winged helix-like DNA-binding domain superfamily/Winged helix DNA-binding domain"/>
    <property type="match status" value="1"/>
</dbReference>
<protein>
    <recommendedName>
        <fullName evidence="7">Fork-head domain-containing protein</fullName>
    </recommendedName>
</protein>
<dbReference type="SUPFAM" id="SSF46785">
    <property type="entry name" value="Winged helix' DNA-binding domain"/>
    <property type="match status" value="1"/>
</dbReference>
<evidence type="ECO:0000256" key="3">
    <source>
        <dbReference type="ARBA" id="ARBA00023163"/>
    </source>
</evidence>
<feature type="DNA-binding region" description="Fork-head" evidence="5">
    <location>
        <begin position="295"/>
        <end position="391"/>
    </location>
</feature>
<accession>A0A1J8Q935</accession>
<dbReference type="InterPro" id="IPR001766">
    <property type="entry name" value="Fork_head_dom"/>
</dbReference>
<comment type="subcellular location">
    <subcellularLocation>
        <location evidence="5">Nucleus</location>
    </subcellularLocation>
</comment>
<feature type="compositionally biased region" description="Acidic residues" evidence="6">
    <location>
        <begin position="398"/>
        <end position="407"/>
    </location>
</feature>
<dbReference type="PANTHER" id="PTHR46078:SF2">
    <property type="entry name" value="FORK-HEAD DOMAIN-CONTAINING PROTEIN"/>
    <property type="match status" value="1"/>
</dbReference>
<evidence type="ECO:0000256" key="5">
    <source>
        <dbReference type="PROSITE-ProRule" id="PRU00089"/>
    </source>
</evidence>
<evidence type="ECO:0000259" key="7">
    <source>
        <dbReference type="PROSITE" id="PS50039"/>
    </source>
</evidence>
<dbReference type="PANTHER" id="PTHR46078">
    <property type="entry name" value="FORKHEAD BOX PROTEIN J2 FAMILY MEMBER"/>
    <property type="match status" value="1"/>
</dbReference>
<dbReference type="PROSITE" id="PS50039">
    <property type="entry name" value="FORK_HEAD_3"/>
    <property type="match status" value="1"/>
</dbReference>
<dbReference type="PROSITE" id="PS00658">
    <property type="entry name" value="FORK_HEAD_2"/>
    <property type="match status" value="1"/>
</dbReference>
<feature type="domain" description="Fork-head" evidence="7">
    <location>
        <begin position="295"/>
        <end position="391"/>
    </location>
</feature>
<dbReference type="Pfam" id="PF00250">
    <property type="entry name" value="Forkhead"/>
    <property type="match status" value="1"/>
</dbReference>
<dbReference type="InterPro" id="IPR045912">
    <property type="entry name" value="FOXJ2/3-like"/>
</dbReference>
<feature type="compositionally biased region" description="Low complexity" evidence="6">
    <location>
        <begin position="578"/>
        <end position="594"/>
    </location>
</feature>
<sequence>MPGGSSYNSWELAGGLPPLGSLTLNYSVTTPNSHNFSDGSDSGTARAGNQVGAHSEFDLGSRNRAHYAEAPEYFEDAPYVPPRVGQPLPHPFPTHTSHHTSSADGRARTHGIPSYPSPAESHHSIDSNWSSSSSSDQSQHDIAHHTYAPQHHPQYPQYPPSSSRHYESQQQPNYPTYPGLHRLGLEHAPDQPVQGVHYRLPEHSAYQSDHILAPELYHDHLNQELGILPPTQPSASSLSSPGGSQQTFSVSPTADERSNHLLFEDAGPYLRETLRIPSYQDVDLWALPDPPEGEKPNQPYPILIKLAIYGSPHKQLTLQEIYTALEDRFEWFKDRRNEKAWKNSIRHNLSLNKVFQHVPRAITEPGKGSYWQLDCSGGEGYKRARKRRSKSARAACDQGDDNSEGDTEAPSMSADPGHSANRLSPAASDDSYIDPELRQGSHVVGEGRTRSGSRRTGATSPYPVPGSSQQSPRYQPQMLPHDSAPRFGQPSFGQASFGRPGFGQTQSRAPASSASSPSAFMSSSPATFGPAPMTSSRPGDGFATQDRRASVTQYNPRPGVIIRDEGGLPSARRIQGYPQPQSQSSQESVSSRRSNCSDPKGKGRSM</sequence>
<feature type="region of interest" description="Disordered" evidence="6">
    <location>
        <begin position="383"/>
        <end position="606"/>
    </location>
</feature>
<keyword evidence="3" id="KW-0804">Transcription</keyword>
<evidence type="ECO:0000256" key="4">
    <source>
        <dbReference type="ARBA" id="ARBA00023242"/>
    </source>
</evidence>
<dbReference type="GO" id="GO:0000978">
    <property type="term" value="F:RNA polymerase II cis-regulatory region sequence-specific DNA binding"/>
    <property type="evidence" value="ECO:0007669"/>
    <property type="project" value="TreeGrafter"/>
</dbReference>
<evidence type="ECO:0000256" key="6">
    <source>
        <dbReference type="SAM" id="MobiDB-lite"/>
    </source>
</evidence>
<dbReference type="Proteomes" id="UP000183567">
    <property type="component" value="Unassembled WGS sequence"/>
</dbReference>
<evidence type="ECO:0000256" key="2">
    <source>
        <dbReference type="ARBA" id="ARBA00023125"/>
    </source>
</evidence>
<dbReference type="InterPro" id="IPR030456">
    <property type="entry name" value="TF_fork_head_CS_2"/>
</dbReference>
<feature type="compositionally biased region" description="Low complexity" evidence="6">
    <location>
        <begin position="126"/>
        <end position="137"/>
    </location>
</feature>
<organism evidence="8 9">
    <name type="scientific">Rhizopogon vesiculosus</name>
    <dbReference type="NCBI Taxonomy" id="180088"/>
    <lineage>
        <taxon>Eukaryota</taxon>
        <taxon>Fungi</taxon>
        <taxon>Dikarya</taxon>
        <taxon>Basidiomycota</taxon>
        <taxon>Agaricomycotina</taxon>
        <taxon>Agaricomycetes</taxon>
        <taxon>Agaricomycetidae</taxon>
        <taxon>Boletales</taxon>
        <taxon>Suillineae</taxon>
        <taxon>Rhizopogonaceae</taxon>
        <taxon>Rhizopogon</taxon>
    </lineage>
</organism>
<feature type="region of interest" description="Disordered" evidence="6">
    <location>
        <begin position="28"/>
        <end position="48"/>
    </location>
</feature>
<dbReference type="InterPro" id="IPR036390">
    <property type="entry name" value="WH_DNA-bd_sf"/>
</dbReference>
<proteinExistence type="predicted"/>
<dbReference type="SMART" id="SM00339">
    <property type="entry name" value="FH"/>
    <property type="match status" value="1"/>
</dbReference>
<dbReference type="GO" id="GO:0000981">
    <property type="term" value="F:DNA-binding transcription factor activity, RNA polymerase II-specific"/>
    <property type="evidence" value="ECO:0007669"/>
    <property type="project" value="TreeGrafter"/>
</dbReference>
<feature type="compositionally biased region" description="Low complexity" evidence="6">
    <location>
        <begin position="93"/>
        <end position="102"/>
    </location>
</feature>
<evidence type="ECO:0000313" key="8">
    <source>
        <dbReference type="EMBL" id="OJA09800.1"/>
    </source>
</evidence>
<dbReference type="CDD" id="cd00059">
    <property type="entry name" value="FH_FOX"/>
    <property type="match status" value="1"/>
</dbReference>
<dbReference type="PRINTS" id="PR00053">
    <property type="entry name" value="FORKHEAD"/>
</dbReference>
<dbReference type="EMBL" id="LVVM01005793">
    <property type="protein sequence ID" value="OJA09800.1"/>
    <property type="molecule type" value="Genomic_DNA"/>
</dbReference>
<keyword evidence="1" id="KW-0805">Transcription regulation</keyword>